<dbReference type="PANTHER" id="PTHR43244:SF1">
    <property type="entry name" value="5,10-METHYLENETETRAHYDROMETHANOPTERIN REDUCTASE"/>
    <property type="match status" value="1"/>
</dbReference>
<dbReference type="InterPro" id="IPR019910">
    <property type="entry name" value="Lucif-like_OxRdtase_MSMEG_4879"/>
</dbReference>
<evidence type="ECO:0000259" key="2">
    <source>
        <dbReference type="Pfam" id="PF00296"/>
    </source>
</evidence>
<dbReference type="CDD" id="cd01097">
    <property type="entry name" value="Tetrahydromethanopterin_reductase"/>
    <property type="match status" value="1"/>
</dbReference>
<comment type="caution">
    <text evidence="3">The sequence shown here is derived from an EMBL/GenBank/DDBJ whole genome shotgun (WGS) entry which is preliminary data.</text>
</comment>
<dbReference type="RefSeq" id="WP_064933297.1">
    <property type="nucleotide sequence ID" value="NZ_LZSO01000029.1"/>
</dbReference>
<protein>
    <submittedName>
        <fullName evidence="3">LLM class F420-dependent oxidoreductase</fullName>
    </submittedName>
</protein>
<evidence type="ECO:0000313" key="4">
    <source>
        <dbReference type="Proteomes" id="UP000093902"/>
    </source>
</evidence>
<reference evidence="4" key="1">
    <citation type="submission" date="2016-06" db="EMBL/GenBank/DDBJ databases">
        <authorList>
            <person name="Sutton G."/>
            <person name="Brinkac L."/>
            <person name="Sanka R."/>
            <person name="Adams M."/>
            <person name="Lau E."/>
            <person name="Mehaffy C."/>
            <person name="Tameris M."/>
            <person name="Hatherill M."/>
            <person name="Hanekom W."/>
            <person name="Mahomed H."/>
            <person name="Mcshane H."/>
        </authorList>
    </citation>
    <scope>NUCLEOTIDE SEQUENCE [LARGE SCALE GENOMIC DNA]</scope>
    <source>
        <strain evidence="4">852002-51209_SCH5440388</strain>
    </source>
</reference>
<dbReference type="PANTHER" id="PTHR43244">
    <property type="match status" value="1"/>
</dbReference>
<sequence>MPTGVVLTLNPSAPNVVDAAITQARTAYAAGVRQIWVAQQFDIDAITLAALIGSAVPGLGVGTSVVPLNPRHPLVVASAAQTAQAGTHGNFTLGLGLGSHAPEHRAFGTVWSDPVGRLREHLQVLHAILHDGAVDFHGTEFTASPEWPVHVPGGAPVPVYVAAMGPKALRVTGELADGTLPYLAGPRTVGDFIVPTITAAAAAAGRPQPRVVAMVPVLVSDDADSARAAAAERLAFYEAIPSYQKVIAREQVSNVSELAAVGSAEQVRAQLQRYLDAGATDVALSPIRTEPEDLAALWAVAATLP</sequence>
<dbReference type="InterPro" id="IPR050564">
    <property type="entry name" value="F420-G6PD/mer"/>
</dbReference>
<dbReference type="InterPro" id="IPR011251">
    <property type="entry name" value="Luciferase-like_dom"/>
</dbReference>
<dbReference type="SUPFAM" id="SSF51679">
    <property type="entry name" value="Bacterial luciferase-like"/>
    <property type="match status" value="1"/>
</dbReference>
<dbReference type="Pfam" id="PF00296">
    <property type="entry name" value="Bac_luciferase"/>
    <property type="match status" value="1"/>
</dbReference>
<proteinExistence type="predicted"/>
<evidence type="ECO:0000313" key="3">
    <source>
        <dbReference type="EMBL" id="OBB27797.1"/>
    </source>
</evidence>
<dbReference type="OrthoDB" id="7054907at2"/>
<evidence type="ECO:0000256" key="1">
    <source>
        <dbReference type="ARBA" id="ARBA00023002"/>
    </source>
</evidence>
<dbReference type="Proteomes" id="UP000093902">
    <property type="component" value="Unassembled WGS sequence"/>
</dbReference>
<gene>
    <name evidence="3" type="ORF">A5792_23450</name>
</gene>
<dbReference type="EMBL" id="LZSO01000029">
    <property type="protein sequence ID" value="OBB27797.1"/>
    <property type="molecule type" value="Genomic_DNA"/>
</dbReference>
<dbReference type="Gene3D" id="3.20.20.30">
    <property type="entry name" value="Luciferase-like domain"/>
    <property type="match status" value="1"/>
</dbReference>
<name>A0A1A0R0E0_MYCPR</name>
<dbReference type="NCBIfam" id="TIGR03564">
    <property type="entry name" value="F420_MSMEG_4879"/>
    <property type="match status" value="1"/>
</dbReference>
<dbReference type="AlphaFoldDB" id="A0A1A0R0E0"/>
<feature type="domain" description="Luciferase-like" evidence="2">
    <location>
        <begin position="12"/>
        <end position="280"/>
    </location>
</feature>
<dbReference type="GO" id="GO:0016705">
    <property type="term" value="F:oxidoreductase activity, acting on paired donors, with incorporation or reduction of molecular oxygen"/>
    <property type="evidence" value="ECO:0007669"/>
    <property type="project" value="InterPro"/>
</dbReference>
<accession>A0A1A0R0E0</accession>
<keyword evidence="1" id="KW-0560">Oxidoreductase</keyword>
<dbReference type="InterPro" id="IPR036661">
    <property type="entry name" value="Luciferase-like_sf"/>
</dbReference>
<dbReference type="STRING" id="43304.GCA_001403655_05398"/>
<organism evidence="3 4">
    <name type="scientific">Mycolicibacterium peregrinum</name>
    <name type="common">Mycobacterium peregrinum</name>
    <dbReference type="NCBI Taxonomy" id="43304"/>
    <lineage>
        <taxon>Bacteria</taxon>
        <taxon>Bacillati</taxon>
        <taxon>Actinomycetota</taxon>
        <taxon>Actinomycetes</taxon>
        <taxon>Mycobacteriales</taxon>
        <taxon>Mycobacteriaceae</taxon>
        <taxon>Mycolicibacterium</taxon>
    </lineage>
</organism>